<dbReference type="Gene3D" id="1.10.1200.10">
    <property type="entry name" value="ACP-like"/>
    <property type="match status" value="1"/>
</dbReference>
<dbReference type="NCBIfam" id="TIGR01688">
    <property type="entry name" value="dltC"/>
    <property type="match status" value="1"/>
</dbReference>
<dbReference type="GO" id="GO:0070395">
    <property type="term" value="P:lipoteichoic acid biosynthetic process"/>
    <property type="evidence" value="ECO:0007669"/>
    <property type="project" value="UniProtKB-UniRule"/>
</dbReference>
<comment type="pathway">
    <text evidence="5">Cell wall biogenesis; lipoteichoic acid biosynthesis.</text>
</comment>
<keyword evidence="2 5" id="KW-0963">Cytoplasm</keyword>
<evidence type="ECO:0000256" key="5">
    <source>
        <dbReference type="HAMAP-Rule" id="MF_00565"/>
    </source>
</evidence>
<dbReference type="OrthoDB" id="6462171at2"/>
<dbReference type="SUPFAM" id="SSF47336">
    <property type="entry name" value="ACP-like"/>
    <property type="match status" value="1"/>
</dbReference>
<comment type="caution">
    <text evidence="7">The sequence shown here is derived from an EMBL/GenBank/DDBJ whole genome shotgun (WGS) entry which is preliminary data.</text>
</comment>
<evidence type="ECO:0000259" key="6">
    <source>
        <dbReference type="PROSITE" id="PS50075"/>
    </source>
</evidence>
<dbReference type="GO" id="GO:0005737">
    <property type="term" value="C:cytoplasm"/>
    <property type="evidence" value="ECO:0007669"/>
    <property type="project" value="UniProtKB-SubCell"/>
</dbReference>
<feature type="domain" description="Carrier" evidence="6">
    <location>
        <begin position="1"/>
        <end position="77"/>
    </location>
</feature>
<evidence type="ECO:0000256" key="2">
    <source>
        <dbReference type="ARBA" id="ARBA00022490"/>
    </source>
</evidence>
<evidence type="ECO:0000256" key="4">
    <source>
        <dbReference type="ARBA" id="ARBA00023316"/>
    </source>
</evidence>
<accession>A0A224XCG2</accession>
<protein>
    <recommendedName>
        <fullName evidence="5">D-alanyl carrier protein</fullName>
        <shortName evidence="5">DCP</shortName>
    </recommendedName>
    <alternativeName>
        <fullName evidence="5">D-alanine--poly(phosphoribitol) ligase subunit 2</fullName>
    </alternativeName>
</protein>
<comment type="similarity">
    <text evidence="5">Belongs to the DltC family.</text>
</comment>
<dbReference type="InterPro" id="IPR009081">
    <property type="entry name" value="PP-bd_ACP"/>
</dbReference>
<dbReference type="NCBIfam" id="NF003464">
    <property type="entry name" value="PRK05087.1"/>
    <property type="match status" value="1"/>
</dbReference>
<dbReference type="AlphaFoldDB" id="A0A224XCG2"/>
<feature type="modified residue" description="O-(pantetheine 4'-phosphoryl)serine" evidence="5">
    <location>
        <position position="35"/>
    </location>
</feature>
<dbReference type="UniPathway" id="UPA00556"/>
<dbReference type="EMBL" id="BEDT01000002">
    <property type="protein sequence ID" value="GAX47612.1"/>
    <property type="molecule type" value="Genomic_DNA"/>
</dbReference>
<comment type="PTM">
    <text evidence="5">4'-phosphopantetheine is transferred from CoA to a specific serine of apo-DCP.</text>
</comment>
<keyword evidence="1 5" id="KW-0596">Phosphopantetheine</keyword>
<reference evidence="8" key="1">
    <citation type="submission" date="2017-08" db="EMBL/GenBank/DDBJ databases">
        <title>Draft genome sequence of Lactococcus sp. strain Rs-Y01, isolated from the gut of the lower termite Reticulitermes speratus.</title>
        <authorList>
            <person name="Ohkuma M."/>
            <person name="Yuki M."/>
        </authorList>
    </citation>
    <scope>NUCLEOTIDE SEQUENCE [LARGE SCALE GENOMIC DNA]</scope>
    <source>
        <strain evidence="8">Rs-Y01</strain>
    </source>
</reference>
<dbReference type="InterPro" id="IPR003230">
    <property type="entry name" value="DltC"/>
</dbReference>
<keyword evidence="3 5" id="KW-0597">Phosphoprotein</keyword>
<evidence type="ECO:0000256" key="3">
    <source>
        <dbReference type="ARBA" id="ARBA00022553"/>
    </source>
</evidence>
<evidence type="ECO:0000313" key="8">
    <source>
        <dbReference type="Proteomes" id="UP000218689"/>
    </source>
</evidence>
<dbReference type="Proteomes" id="UP000218689">
    <property type="component" value="Unassembled WGS sequence"/>
</dbReference>
<sequence>MDIQTTIIELIDNLFMEDISDMMDEDLFDAGVLDSMGTVELVIELENKFNIKIPVSDMGRDDWNTGNKIVQGVKDLQNA</sequence>
<dbReference type="InterPro" id="IPR036736">
    <property type="entry name" value="ACP-like_sf"/>
</dbReference>
<keyword evidence="4 5" id="KW-0961">Cell wall biogenesis/degradation</keyword>
<dbReference type="GO" id="GO:0036370">
    <property type="term" value="F:D-alanyl carrier activity"/>
    <property type="evidence" value="ECO:0007669"/>
    <property type="project" value="UniProtKB-UniRule"/>
</dbReference>
<dbReference type="HAMAP" id="MF_00565">
    <property type="entry name" value="DltC"/>
    <property type="match status" value="1"/>
</dbReference>
<evidence type="ECO:0000256" key="1">
    <source>
        <dbReference type="ARBA" id="ARBA00022450"/>
    </source>
</evidence>
<comment type="function">
    <text evidence="5">Carrier protein involved in the D-alanylation of lipoteichoic acid (LTA). The loading of thioester-linked D-alanine onto DltC is catalyzed by D-alanine--D-alanyl carrier protein ligase DltA. The DltC-carried D-alanyl group is further transferred to cell membrane phosphatidylglycerol (PG) by forming an ester bond, probably catalyzed by DltD. D-alanylation of LTA plays an important role in modulating the properties of the cell wall in Gram-positive bacteria, influencing the net charge of the cell wall.</text>
</comment>
<evidence type="ECO:0000313" key="7">
    <source>
        <dbReference type="EMBL" id="GAX47612.1"/>
    </source>
</evidence>
<keyword evidence="8" id="KW-1185">Reference proteome</keyword>
<dbReference type="RefSeq" id="WP_094784646.1">
    <property type="nucleotide sequence ID" value="NZ_BEDT01000002.1"/>
</dbReference>
<dbReference type="GO" id="GO:0071555">
    <property type="term" value="P:cell wall organization"/>
    <property type="evidence" value="ECO:0007669"/>
    <property type="project" value="UniProtKB-KW"/>
</dbReference>
<dbReference type="PROSITE" id="PS50075">
    <property type="entry name" value="CARRIER"/>
    <property type="match status" value="1"/>
</dbReference>
<name>A0A224XCG2_9LACT</name>
<dbReference type="Pfam" id="PF00550">
    <property type="entry name" value="PP-binding"/>
    <property type="match status" value="1"/>
</dbReference>
<organism evidence="7 8">
    <name type="scientific">Pseudolactococcus reticulitermitis</name>
    <dbReference type="NCBI Taxonomy" id="2025039"/>
    <lineage>
        <taxon>Bacteria</taxon>
        <taxon>Bacillati</taxon>
        <taxon>Bacillota</taxon>
        <taxon>Bacilli</taxon>
        <taxon>Lactobacillales</taxon>
        <taxon>Streptococcaceae</taxon>
        <taxon>Pseudolactococcus</taxon>
    </lineage>
</organism>
<proteinExistence type="inferred from homology"/>
<comment type="subcellular location">
    <subcellularLocation>
        <location evidence="5">Cytoplasm</location>
    </subcellularLocation>
</comment>
<gene>
    <name evidence="5" type="primary">dltC</name>
    <name evidence="7" type="ORF">RsY01_1212</name>
</gene>